<dbReference type="RefSeq" id="WP_164364815.1">
    <property type="nucleotide sequence ID" value="NZ_CP066776.1"/>
</dbReference>
<sequence length="230" mass="25144">MKTLGWFGAFLILGCLHARAASIIRSVDEPALRVVIGQPLAGAVATVDRTQSNRYQRVGQTIESTSIAQDYQNVSTLYLLVESGTDVPVSGTHFLDLWIGEWDKDLNTAGATVRREQYDVSGFTFEDNSYYGFTFSSPFTLNQDTDYAFQLWWTTDDPTHSFQVARANGQGSGIDGGFISDTSNVGGLPFDATPARNQDLVFYVQAAVPEPSSAVLMGLAGGVLLLRRRR</sequence>
<dbReference type="PROSITE" id="PS51257">
    <property type="entry name" value="PROKAR_LIPOPROTEIN"/>
    <property type="match status" value="1"/>
</dbReference>
<dbReference type="Proteomes" id="UP000475117">
    <property type="component" value="Chromosome"/>
</dbReference>
<keyword evidence="2" id="KW-1185">Reference proteome</keyword>
<dbReference type="NCBIfam" id="TIGR02595">
    <property type="entry name" value="PEP_CTERM"/>
    <property type="match status" value="1"/>
</dbReference>
<dbReference type="InterPro" id="IPR013424">
    <property type="entry name" value="Ice-binding_C"/>
</dbReference>
<dbReference type="KEGG" id="soa:G3M56_000430"/>
<dbReference type="AlphaFoldDB" id="A0A6B3LEX7"/>
<name>A0A6B3LEX7_9BACT</name>
<gene>
    <name evidence="1" type="ORF">G3M56_000430</name>
</gene>
<dbReference type="EMBL" id="CP066776">
    <property type="protein sequence ID" value="QQL45088.1"/>
    <property type="molecule type" value="Genomic_DNA"/>
</dbReference>
<proteinExistence type="predicted"/>
<evidence type="ECO:0000313" key="2">
    <source>
        <dbReference type="Proteomes" id="UP000475117"/>
    </source>
</evidence>
<organism evidence="1 2">
    <name type="scientific">Sulfuriroseicoccus oceanibius</name>
    <dbReference type="NCBI Taxonomy" id="2707525"/>
    <lineage>
        <taxon>Bacteria</taxon>
        <taxon>Pseudomonadati</taxon>
        <taxon>Verrucomicrobiota</taxon>
        <taxon>Verrucomicrobiia</taxon>
        <taxon>Verrucomicrobiales</taxon>
        <taxon>Verrucomicrobiaceae</taxon>
        <taxon>Sulfuriroseicoccus</taxon>
    </lineage>
</organism>
<evidence type="ECO:0000313" key="1">
    <source>
        <dbReference type="EMBL" id="QQL45088.1"/>
    </source>
</evidence>
<protein>
    <submittedName>
        <fullName evidence="1">PEP-CTERM sorting domain-containing protein</fullName>
    </submittedName>
</protein>
<reference evidence="1 2" key="1">
    <citation type="submission" date="2020-12" db="EMBL/GenBank/DDBJ databases">
        <title>Sulforoseuscoccus oceanibium gen. nov., sp. nov., a representative of the phylum Verrucomicrobia with special cytoplasmic membrane, and proposal of Sulforoseuscoccusaceae fam. nov.</title>
        <authorList>
            <person name="Xi F."/>
        </authorList>
    </citation>
    <scope>NUCLEOTIDE SEQUENCE [LARGE SCALE GENOMIC DNA]</scope>
    <source>
        <strain evidence="1 2">T37</strain>
    </source>
</reference>
<accession>A0A6B3LEX7</accession>